<feature type="domain" description="BTB" evidence="2">
    <location>
        <begin position="41"/>
        <end position="110"/>
    </location>
</feature>
<evidence type="ECO:0000256" key="1">
    <source>
        <dbReference type="SAM" id="MobiDB-lite"/>
    </source>
</evidence>
<organism evidence="3 4">
    <name type="scientific">Mycena alexandri</name>
    <dbReference type="NCBI Taxonomy" id="1745969"/>
    <lineage>
        <taxon>Eukaryota</taxon>
        <taxon>Fungi</taxon>
        <taxon>Dikarya</taxon>
        <taxon>Basidiomycota</taxon>
        <taxon>Agaricomycotina</taxon>
        <taxon>Agaricomycetes</taxon>
        <taxon>Agaricomycetidae</taxon>
        <taxon>Agaricales</taxon>
        <taxon>Marasmiineae</taxon>
        <taxon>Mycenaceae</taxon>
        <taxon>Mycena</taxon>
    </lineage>
</organism>
<name>A0AAD6SF58_9AGAR</name>
<evidence type="ECO:0000259" key="2">
    <source>
        <dbReference type="PROSITE" id="PS50097"/>
    </source>
</evidence>
<dbReference type="EMBL" id="JARJCM010000151">
    <property type="protein sequence ID" value="KAJ7025616.1"/>
    <property type="molecule type" value="Genomic_DNA"/>
</dbReference>
<gene>
    <name evidence="3" type="ORF">C8F04DRAFT_1191350</name>
</gene>
<comment type="caution">
    <text evidence="3">The sequence shown here is derived from an EMBL/GenBank/DDBJ whole genome shotgun (WGS) entry which is preliminary data.</text>
</comment>
<feature type="region of interest" description="Disordered" evidence="1">
    <location>
        <begin position="1"/>
        <end position="32"/>
    </location>
</feature>
<dbReference type="PROSITE" id="PS50097">
    <property type="entry name" value="BTB"/>
    <property type="match status" value="1"/>
</dbReference>
<dbReference type="Proteomes" id="UP001218188">
    <property type="component" value="Unassembled WGS sequence"/>
</dbReference>
<dbReference type="InterPro" id="IPR011333">
    <property type="entry name" value="SKP1/BTB/POZ_sf"/>
</dbReference>
<dbReference type="InterPro" id="IPR000210">
    <property type="entry name" value="BTB/POZ_dom"/>
</dbReference>
<sequence length="341" mass="39512">MSHAFPPAKRKRLEPDAPGLSKAESDPTIPHHSKSLWMPYGDIILQAESTQFRVNRDILERNSPVFREMFTTQPEEPTIEGCPIVLLSDAAMDWELLLERLYDYQFQYESALPFDVVAALLRLGRTYDICVAKENALWRIRHEFPAVLDLWDELEAGIRMQKIQYRSTLVLDMLSLAYEGGVSSSVGFRVYVIWVSRLIRLYEATLLRNEVQRKDGSYVVLSDPMKRALLNASERILELEFELFGWLGDDLVIPHEWCPTSTTCRKRRRELHGMFRMGQGGWRYNALSAWHAESEWGDGLCEVCELAGRTRFNANRHRAWEALPGFFDLPPCQWAELKDLE</sequence>
<dbReference type="AlphaFoldDB" id="A0AAD6SF58"/>
<reference evidence="3" key="1">
    <citation type="submission" date="2023-03" db="EMBL/GenBank/DDBJ databases">
        <title>Massive genome expansion in bonnet fungi (Mycena s.s.) driven by repeated elements and novel gene families across ecological guilds.</title>
        <authorList>
            <consortium name="Lawrence Berkeley National Laboratory"/>
            <person name="Harder C.B."/>
            <person name="Miyauchi S."/>
            <person name="Viragh M."/>
            <person name="Kuo A."/>
            <person name="Thoen E."/>
            <person name="Andreopoulos B."/>
            <person name="Lu D."/>
            <person name="Skrede I."/>
            <person name="Drula E."/>
            <person name="Henrissat B."/>
            <person name="Morin E."/>
            <person name="Kohler A."/>
            <person name="Barry K."/>
            <person name="LaButti K."/>
            <person name="Morin E."/>
            <person name="Salamov A."/>
            <person name="Lipzen A."/>
            <person name="Mereny Z."/>
            <person name="Hegedus B."/>
            <person name="Baldrian P."/>
            <person name="Stursova M."/>
            <person name="Weitz H."/>
            <person name="Taylor A."/>
            <person name="Grigoriev I.V."/>
            <person name="Nagy L.G."/>
            <person name="Martin F."/>
            <person name="Kauserud H."/>
        </authorList>
    </citation>
    <scope>NUCLEOTIDE SEQUENCE</scope>
    <source>
        <strain evidence="3">CBHHK200</strain>
    </source>
</reference>
<proteinExistence type="predicted"/>
<evidence type="ECO:0000313" key="3">
    <source>
        <dbReference type="EMBL" id="KAJ7025616.1"/>
    </source>
</evidence>
<dbReference type="SUPFAM" id="SSF54695">
    <property type="entry name" value="POZ domain"/>
    <property type="match status" value="1"/>
</dbReference>
<dbReference type="Pfam" id="PF00651">
    <property type="entry name" value="BTB"/>
    <property type="match status" value="1"/>
</dbReference>
<keyword evidence="4" id="KW-1185">Reference proteome</keyword>
<evidence type="ECO:0000313" key="4">
    <source>
        <dbReference type="Proteomes" id="UP001218188"/>
    </source>
</evidence>
<dbReference type="Gene3D" id="3.30.710.10">
    <property type="entry name" value="Potassium Channel Kv1.1, Chain A"/>
    <property type="match status" value="1"/>
</dbReference>
<accession>A0AAD6SF58</accession>
<protein>
    <recommendedName>
        <fullName evidence="2">BTB domain-containing protein</fullName>
    </recommendedName>
</protein>